<dbReference type="InterPro" id="IPR050491">
    <property type="entry name" value="AmpC-like"/>
</dbReference>
<proteinExistence type="predicted"/>
<dbReference type="Gene3D" id="3.40.710.10">
    <property type="entry name" value="DD-peptidase/beta-lactamase superfamily"/>
    <property type="match status" value="1"/>
</dbReference>
<dbReference type="PANTHER" id="PTHR46825:SF7">
    <property type="entry name" value="D-ALANYL-D-ALANINE CARBOXYPEPTIDASE"/>
    <property type="match status" value="1"/>
</dbReference>
<dbReference type="EMBL" id="CP119078">
    <property type="protein sequence ID" value="WED42854.1"/>
    <property type="molecule type" value="Genomic_DNA"/>
</dbReference>
<sequence length="382" mass="42784">MVLNKLDWLGYCVVAAFLLIGNVFATCSENLNEGIQTIIERDRLQYKIPGIEVSISCSDEDIPHDFVSGTTTIDGSISIRPDHLFQIGSETKSFIAAIILQLEEEGALSIHDPVGNYLEDMPITWQNVTIQQLLNHSSGIVNYTDVLDVMGHEPDFDFLKSWSSRELINLVLEKPLYFSPGTGWHYSNTNYVLAGMVIEKITGRPIEETITNKIITPLQLTNTYYLSSLYNDDMLQRMAHGYSDRGYFPDEPKDITGTNISWANTAGAMIANSHDMAIWFRHLMNGSVLASAQMDELMTVVDATLPNTAQKIDYGLGVVHDFDTFSEEAWWHSGGTLGYSALMVWLKEENIVITANLNHVTATRDSYELMKHLVAFIKNAEA</sequence>
<dbReference type="RefSeq" id="WP_275088670.1">
    <property type="nucleotide sequence ID" value="NZ_CP119078.1"/>
</dbReference>
<name>A0ABY8AQZ0_9GAMM</name>
<accession>A0ABY8AQZ0</accession>
<dbReference type="InterPro" id="IPR012338">
    <property type="entry name" value="Beta-lactam/transpept-like"/>
</dbReference>
<evidence type="ECO:0000313" key="2">
    <source>
        <dbReference type="EMBL" id="WED42854.1"/>
    </source>
</evidence>
<evidence type="ECO:0000259" key="1">
    <source>
        <dbReference type="Pfam" id="PF00144"/>
    </source>
</evidence>
<dbReference type="SUPFAM" id="SSF56601">
    <property type="entry name" value="beta-lactamase/transpeptidase-like"/>
    <property type="match status" value="1"/>
</dbReference>
<evidence type="ECO:0000313" key="3">
    <source>
        <dbReference type="Proteomes" id="UP001222087"/>
    </source>
</evidence>
<dbReference type="Proteomes" id="UP001222087">
    <property type="component" value="Chromosome"/>
</dbReference>
<protein>
    <submittedName>
        <fullName evidence="2">Serine hydrolase</fullName>
    </submittedName>
</protein>
<organism evidence="2 3">
    <name type="scientific">Legionella cardiaca</name>
    <dbReference type="NCBI Taxonomy" id="1071983"/>
    <lineage>
        <taxon>Bacteria</taxon>
        <taxon>Pseudomonadati</taxon>
        <taxon>Pseudomonadota</taxon>
        <taxon>Gammaproteobacteria</taxon>
        <taxon>Legionellales</taxon>
        <taxon>Legionellaceae</taxon>
        <taxon>Legionella</taxon>
    </lineage>
</organism>
<dbReference type="InterPro" id="IPR001466">
    <property type="entry name" value="Beta-lactam-related"/>
</dbReference>
<dbReference type="GO" id="GO:0016787">
    <property type="term" value="F:hydrolase activity"/>
    <property type="evidence" value="ECO:0007669"/>
    <property type="project" value="UniProtKB-KW"/>
</dbReference>
<feature type="domain" description="Beta-lactamase-related" evidence="1">
    <location>
        <begin position="46"/>
        <end position="362"/>
    </location>
</feature>
<reference evidence="2 3" key="1">
    <citation type="submission" date="2023-02" db="EMBL/GenBank/DDBJ databases">
        <title>Genome Sequence of L. cardiaca H63T.</title>
        <authorList>
            <person name="Lopez A.E."/>
            <person name="Cianciotto N.P."/>
        </authorList>
    </citation>
    <scope>NUCLEOTIDE SEQUENCE [LARGE SCALE GENOMIC DNA]</scope>
    <source>
        <strain evidence="2 3">H63</strain>
    </source>
</reference>
<dbReference type="Pfam" id="PF00144">
    <property type="entry name" value="Beta-lactamase"/>
    <property type="match status" value="1"/>
</dbReference>
<gene>
    <name evidence="2" type="ORF">PXX05_13265</name>
</gene>
<keyword evidence="2" id="KW-0378">Hydrolase</keyword>
<keyword evidence="3" id="KW-1185">Reference proteome</keyword>
<dbReference type="PANTHER" id="PTHR46825">
    <property type="entry name" value="D-ALANYL-D-ALANINE-CARBOXYPEPTIDASE/ENDOPEPTIDASE AMPH"/>
    <property type="match status" value="1"/>
</dbReference>